<evidence type="ECO:0000313" key="5">
    <source>
        <dbReference type="EMBL" id="GGD14215.1"/>
    </source>
</evidence>
<protein>
    <recommendedName>
        <fullName evidence="4">HTH tetR-type domain-containing protein</fullName>
    </recommendedName>
</protein>
<keyword evidence="3" id="KW-0804">Transcription</keyword>
<name>A0A8J2Y5K2_9PROT</name>
<dbReference type="SUPFAM" id="SSF46689">
    <property type="entry name" value="Homeodomain-like"/>
    <property type="match status" value="1"/>
</dbReference>
<accession>A0A8J2Y5K2</accession>
<sequence>MADPKSPDEIRNSLEAVFRHHGYDGVSIRQLSEATGLSRTSLYRQYPRGKQQIGETALHNVVYWVCYHLVLPLRTPGPPHDRMQQVADALEEFYDGGMRPCMIELFTFGEAGRLYGETTSRLVEELIDAFAAFYIEQGNPDLWAQKRAEKNITLLQGALVLCRVRNSRIPFRQFLKKLMKTV</sequence>
<evidence type="ECO:0000313" key="6">
    <source>
        <dbReference type="Proteomes" id="UP000613582"/>
    </source>
</evidence>
<keyword evidence="2" id="KW-0238">DNA-binding</keyword>
<evidence type="ECO:0000256" key="3">
    <source>
        <dbReference type="ARBA" id="ARBA00023163"/>
    </source>
</evidence>
<dbReference type="RefSeq" id="WP_188158211.1">
    <property type="nucleotide sequence ID" value="NZ_BMGH01000001.1"/>
</dbReference>
<keyword evidence="6" id="KW-1185">Reference proteome</keyword>
<dbReference type="Pfam" id="PF00440">
    <property type="entry name" value="TetR_N"/>
    <property type="match status" value="1"/>
</dbReference>
<comment type="caution">
    <text evidence="5">The sequence shown here is derived from an EMBL/GenBank/DDBJ whole genome shotgun (WGS) entry which is preliminary data.</text>
</comment>
<dbReference type="InterPro" id="IPR009057">
    <property type="entry name" value="Homeodomain-like_sf"/>
</dbReference>
<feature type="domain" description="HTH tetR-type" evidence="4">
    <location>
        <begin position="15"/>
        <end position="52"/>
    </location>
</feature>
<proteinExistence type="predicted"/>
<dbReference type="SUPFAM" id="SSF48498">
    <property type="entry name" value="Tetracyclin repressor-like, C-terminal domain"/>
    <property type="match status" value="1"/>
</dbReference>
<keyword evidence="1" id="KW-0805">Transcription regulation</keyword>
<dbReference type="AlphaFoldDB" id="A0A8J2Y5K2"/>
<evidence type="ECO:0000256" key="2">
    <source>
        <dbReference type="ARBA" id="ARBA00023125"/>
    </source>
</evidence>
<reference evidence="5" key="2">
    <citation type="submission" date="2020-09" db="EMBL/GenBank/DDBJ databases">
        <authorList>
            <person name="Sun Q."/>
            <person name="Zhou Y."/>
        </authorList>
    </citation>
    <scope>NUCLEOTIDE SEQUENCE</scope>
    <source>
        <strain evidence="5">CGMCC 1.12921</strain>
    </source>
</reference>
<gene>
    <name evidence="5" type="ORF">GCM10011342_23750</name>
</gene>
<reference evidence="5" key="1">
    <citation type="journal article" date="2014" name="Int. J. Syst. Evol. Microbiol.">
        <title>Complete genome sequence of Corynebacterium casei LMG S-19264T (=DSM 44701T), isolated from a smear-ripened cheese.</title>
        <authorList>
            <consortium name="US DOE Joint Genome Institute (JGI-PGF)"/>
            <person name="Walter F."/>
            <person name="Albersmeier A."/>
            <person name="Kalinowski J."/>
            <person name="Ruckert C."/>
        </authorList>
    </citation>
    <scope>NUCLEOTIDE SEQUENCE</scope>
    <source>
        <strain evidence="5">CGMCC 1.12921</strain>
    </source>
</reference>
<dbReference type="PANTHER" id="PTHR47506:SF1">
    <property type="entry name" value="HTH-TYPE TRANSCRIPTIONAL REGULATOR YJDC"/>
    <property type="match status" value="1"/>
</dbReference>
<evidence type="ECO:0000256" key="1">
    <source>
        <dbReference type="ARBA" id="ARBA00023015"/>
    </source>
</evidence>
<dbReference type="EMBL" id="BMGH01000001">
    <property type="protein sequence ID" value="GGD14215.1"/>
    <property type="molecule type" value="Genomic_DNA"/>
</dbReference>
<evidence type="ECO:0000259" key="4">
    <source>
        <dbReference type="Pfam" id="PF00440"/>
    </source>
</evidence>
<organism evidence="5 6">
    <name type="scientific">Aquisalinus flavus</name>
    <dbReference type="NCBI Taxonomy" id="1526572"/>
    <lineage>
        <taxon>Bacteria</taxon>
        <taxon>Pseudomonadati</taxon>
        <taxon>Pseudomonadota</taxon>
        <taxon>Alphaproteobacteria</taxon>
        <taxon>Parvularculales</taxon>
        <taxon>Parvularculaceae</taxon>
        <taxon>Aquisalinus</taxon>
    </lineage>
</organism>
<dbReference type="InterPro" id="IPR001647">
    <property type="entry name" value="HTH_TetR"/>
</dbReference>
<dbReference type="PANTHER" id="PTHR47506">
    <property type="entry name" value="TRANSCRIPTIONAL REGULATORY PROTEIN"/>
    <property type="match status" value="1"/>
</dbReference>
<dbReference type="GO" id="GO:0003677">
    <property type="term" value="F:DNA binding"/>
    <property type="evidence" value="ECO:0007669"/>
    <property type="project" value="UniProtKB-KW"/>
</dbReference>
<dbReference type="Proteomes" id="UP000613582">
    <property type="component" value="Unassembled WGS sequence"/>
</dbReference>
<dbReference type="Gene3D" id="1.10.357.10">
    <property type="entry name" value="Tetracycline Repressor, domain 2"/>
    <property type="match status" value="1"/>
</dbReference>
<dbReference type="InterPro" id="IPR036271">
    <property type="entry name" value="Tet_transcr_reg_TetR-rel_C_sf"/>
</dbReference>